<dbReference type="EMBL" id="BMXA01000001">
    <property type="protein sequence ID" value="GGZ99117.1"/>
    <property type="molecule type" value="Genomic_DNA"/>
</dbReference>
<evidence type="ECO:0000313" key="7">
    <source>
        <dbReference type="EMBL" id="GGZ99117.1"/>
    </source>
</evidence>
<dbReference type="AlphaFoldDB" id="A0A918RJ58"/>
<keyword evidence="5" id="KW-0472">Membrane</keyword>
<protein>
    <submittedName>
        <fullName evidence="7">Peptidase</fullName>
    </submittedName>
</protein>
<dbReference type="PANTHER" id="PTHR42987:SF8">
    <property type="entry name" value="PROTEINASE"/>
    <property type="match status" value="1"/>
</dbReference>
<dbReference type="PANTHER" id="PTHR42987">
    <property type="entry name" value="PEPTIDASE S49"/>
    <property type="match status" value="1"/>
</dbReference>
<dbReference type="RefSeq" id="WP_189398385.1">
    <property type="nucleotide sequence ID" value="NZ_BMXA01000001.1"/>
</dbReference>
<dbReference type="CDD" id="cd07023">
    <property type="entry name" value="S49_Sppa_N_C"/>
    <property type="match status" value="1"/>
</dbReference>
<keyword evidence="8" id="KW-1185">Reference proteome</keyword>
<accession>A0A918RJ58</accession>
<evidence type="ECO:0000259" key="6">
    <source>
        <dbReference type="Pfam" id="PF01343"/>
    </source>
</evidence>
<keyword evidence="5" id="KW-0812">Transmembrane</keyword>
<evidence type="ECO:0000256" key="4">
    <source>
        <dbReference type="ARBA" id="ARBA00022825"/>
    </source>
</evidence>
<proteinExistence type="inferred from homology"/>
<evidence type="ECO:0000313" key="8">
    <source>
        <dbReference type="Proteomes" id="UP000614811"/>
    </source>
</evidence>
<dbReference type="GO" id="GO:0008236">
    <property type="term" value="F:serine-type peptidase activity"/>
    <property type="evidence" value="ECO:0007669"/>
    <property type="project" value="UniProtKB-KW"/>
</dbReference>
<dbReference type="SUPFAM" id="SSF52096">
    <property type="entry name" value="ClpP/crotonase"/>
    <property type="match status" value="1"/>
</dbReference>
<reference evidence="7" key="2">
    <citation type="submission" date="2020-09" db="EMBL/GenBank/DDBJ databases">
        <authorList>
            <person name="Sun Q."/>
            <person name="Kim S."/>
        </authorList>
    </citation>
    <scope>NUCLEOTIDE SEQUENCE</scope>
    <source>
        <strain evidence="7">KCTC 12711</strain>
    </source>
</reference>
<comment type="caution">
    <text evidence="7">The sequence shown here is derived from an EMBL/GenBank/DDBJ whole genome shotgun (WGS) entry which is preliminary data.</text>
</comment>
<dbReference type="Pfam" id="PF01343">
    <property type="entry name" value="Peptidase_S49"/>
    <property type="match status" value="1"/>
</dbReference>
<evidence type="ECO:0000256" key="1">
    <source>
        <dbReference type="ARBA" id="ARBA00008683"/>
    </source>
</evidence>
<keyword evidence="2" id="KW-0645">Protease</keyword>
<keyword evidence="5" id="KW-1133">Transmembrane helix</keyword>
<dbReference type="InterPro" id="IPR002142">
    <property type="entry name" value="Peptidase_S49"/>
</dbReference>
<reference evidence="7" key="1">
    <citation type="journal article" date="2014" name="Int. J. Syst. Evol. Microbiol.">
        <title>Complete genome sequence of Corynebacterium casei LMG S-19264T (=DSM 44701T), isolated from a smear-ripened cheese.</title>
        <authorList>
            <consortium name="US DOE Joint Genome Institute (JGI-PGF)"/>
            <person name="Walter F."/>
            <person name="Albersmeier A."/>
            <person name="Kalinowski J."/>
            <person name="Ruckert C."/>
        </authorList>
    </citation>
    <scope>NUCLEOTIDE SEQUENCE</scope>
    <source>
        <strain evidence="7">KCTC 12711</strain>
    </source>
</reference>
<dbReference type="Gene3D" id="6.20.330.10">
    <property type="match status" value="1"/>
</dbReference>
<evidence type="ECO:0000256" key="3">
    <source>
        <dbReference type="ARBA" id="ARBA00022801"/>
    </source>
</evidence>
<gene>
    <name evidence="7" type="ORF">GCM10008090_04590</name>
</gene>
<dbReference type="Gene3D" id="3.90.226.10">
    <property type="entry name" value="2-enoyl-CoA Hydratase, Chain A, domain 1"/>
    <property type="match status" value="1"/>
</dbReference>
<dbReference type="Proteomes" id="UP000614811">
    <property type="component" value="Unassembled WGS sequence"/>
</dbReference>
<comment type="similarity">
    <text evidence="1">Belongs to the peptidase S49 family.</text>
</comment>
<dbReference type="InterPro" id="IPR029045">
    <property type="entry name" value="ClpP/crotonase-like_dom_sf"/>
</dbReference>
<evidence type="ECO:0000256" key="5">
    <source>
        <dbReference type="SAM" id="Phobius"/>
    </source>
</evidence>
<dbReference type="GO" id="GO:0006508">
    <property type="term" value="P:proteolysis"/>
    <property type="evidence" value="ECO:0007669"/>
    <property type="project" value="UniProtKB-KW"/>
</dbReference>
<feature type="transmembrane region" description="Helical" evidence="5">
    <location>
        <begin position="44"/>
        <end position="65"/>
    </location>
</feature>
<keyword evidence="3" id="KW-0378">Hydrolase</keyword>
<dbReference type="InterPro" id="IPR047272">
    <property type="entry name" value="S49_SppA_C"/>
</dbReference>
<organism evidence="7 8">
    <name type="scientific">Arenicella chitinivorans</name>
    <dbReference type="NCBI Taxonomy" id="1329800"/>
    <lineage>
        <taxon>Bacteria</taxon>
        <taxon>Pseudomonadati</taxon>
        <taxon>Pseudomonadota</taxon>
        <taxon>Gammaproteobacteria</taxon>
        <taxon>Arenicellales</taxon>
        <taxon>Arenicellaceae</taxon>
        <taxon>Arenicella</taxon>
    </lineage>
</organism>
<feature type="domain" description="Peptidase S49" evidence="6">
    <location>
        <begin position="143"/>
        <end position="282"/>
    </location>
</feature>
<name>A0A918RJ58_9GAMM</name>
<sequence length="328" mass="35368">MFGRKENKTYPGPLPGSNRAGVSSDEILERLAQDYMNDRKWRRFFKFLVLGLVVLYLMSLMLFAGSAGTDLNASKPHTALVELEGPIGVSGGVDADQMNRSLRRAFASKNSKGVVLRINSPGGSPVQSDDINSEISRLRAKYPEKPLHVVISDVCASGGYYVAAAADKIYANPSSIVGSIGVRMDSFGFVDAIEKLGVERRSLTAGENKSILDPFLPVQAEQKAHAQTMLAIVHQQFIDKVKAGRGDKLVDDPDLFTGLFWSGAQAKSLGLVDEYGSLGTVARDVIGQETVVDYTYRPGFFEQLTQDFGASVGAGVVNALGLNATTIR</sequence>
<keyword evidence="4" id="KW-0720">Serine protease</keyword>
<evidence type="ECO:0000256" key="2">
    <source>
        <dbReference type="ARBA" id="ARBA00022670"/>
    </source>
</evidence>